<feature type="transmembrane region" description="Helical" evidence="5">
    <location>
        <begin position="153"/>
        <end position="173"/>
    </location>
</feature>
<dbReference type="OrthoDB" id="958273at2"/>
<dbReference type="KEGG" id="kyr:CVV65_01010"/>
<evidence type="ECO:0000313" key="7">
    <source>
        <dbReference type="Proteomes" id="UP000231932"/>
    </source>
</evidence>
<evidence type="ECO:0000256" key="1">
    <source>
        <dbReference type="ARBA" id="ARBA00004141"/>
    </source>
</evidence>
<evidence type="ECO:0000256" key="4">
    <source>
        <dbReference type="ARBA" id="ARBA00023136"/>
    </source>
</evidence>
<keyword evidence="2 5" id="KW-0812">Transmembrane</keyword>
<feature type="transmembrane region" description="Helical" evidence="5">
    <location>
        <begin position="95"/>
        <end position="114"/>
    </location>
</feature>
<feature type="transmembrane region" description="Helical" evidence="5">
    <location>
        <begin position="267"/>
        <end position="288"/>
    </location>
</feature>
<dbReference type="Pfam" id="PF03595">
    <property type="entry name" value="SLAC1"/>
    <property type="match status" value="1"/>
</dbReference>
<protein>
    <submittedName>
        <fullName evidence="6">C4-dicarboxylate ABC transporter</fullName>
    </submittedName>
</protein>
<evidence type="ECO:0000256" key="3">
    <source>
        <dbReference type="ARBA" id="ARBA00022989"/>
    </source>
</evidence>
<gene>
    <name evidence="6" type="ORF">CVV65_01010</name>
</gene>
<dbReference type="EMBL" id="CP024955">
    <property type="protein sequence ID" value="ATY83735.1"/>
    <property type="molecule type" value="Genomic_DNA"/>
</dbReference>
<feature type="transmembrane region" description="Helical" evidence="5">
    <location>
        <begin position="52"/>
        <end position="74"/>
    </location>
</feature>
<organism evidence="6 7">
    <name type="scientific">Kyrpidia spormannii</name>
    <dbReference type="NCBI Taxonomy" id="2055160"/>
    <lineage>
        <taxon>Bacteria</taxon>
        <taxon>Bacillati</taxon>
        <taxon>Bacillota</taxon>
        <taxon>Bacilli</taxon>
        <taxon>Bacillales</taxon>
        <taxon>Alicyclobacillaceae</taxon>
        <taxon>Kyrpidia</taxon>
    </lineage>
</organism>
<dbReference type="AlphaFoldDB" id="A0A2K8N3E1"/>
<comment type="subcellular location">
    <subcellularLocation>
        <location evidence="1">Membrane</location>
        <topology evidence="1">Multi-pass membrane protein</topology>
    </subcellularLocation>
</comment>
<dbReference type="RefSeq" id="WP_100666578.1">
    <property type="nucleotide sequence ID" value="NZ_CP024955.1"/>
</dbReference>
<reference evidence="7" key="1">
    <citation type="submission" date="2017-11" db="EMBL/GenBank/DDBJ databases">
        <title>Complete Genome Sequence of Kyrpidia sp. Strain EA-1, a thermophilic, hydrogen-oxidizing Bacterium, isolated from the Azores.</title>
        <authorList>
            <person name="Reiner J.E."/>
            <person name="Lapp C.J."/>
            <person name="Bunk B."/>
            <person name="Gescher J."/>
        </authorList>
    </citation>
    <scope>NUCLEOTIDE SEQUENCE [LARGE SCALE GENOMIC DNA]</scope>
    <source>
        <strain evidence="7">EA-1</strain>
    </source>
</reference>
<dbReference type="PANTHER" id="PTHR37955">
    <property type="entry name" value="TELLURITE RESISTANCE PROTEIN TEHA"/>
    <property type="match status" value="1"/>
</dbReference>
<dbReference type="InterPro" id="IPR052951">
    <property type="entry name" value="Tellurite_res_ion_channel"/>
</dbReference>
<evidence type="ECO:0000256" key="2">
    <source>
        <dbReference type="ARBA" id="ARBA00022692"/>
    </source>
</evidence>
<feature type="transmembrane region" description="Helical" evidence="5">
    <location>
        <begin position="210"/>
        <end position="229"/>
    </location>
</feature>
<dbReference type="Proteomes" id="UP000231932">
    <property type="component" value="Chromosome"/>
</dbReference>
<dbReference type="InterPro" id="IPR004695">
    <property type="entry name" value="SLAC1/Mae1/Ssu1/TehA"/>
</dbReference>
<evidence type="ECO:0000256" key="5">
    <source>
        <dbReference type="SAM" id="Phobius"/>
    </source>
</evidence>
<keyword evidence="4 5" id="KW-0472">Membrane</keyword>
<feature type="transmembrane region" description="Helical" evidence="5">
    <location>
        <begin position="241"/>
        <end position="260"/>
    </location>
</feature>
<keyword evidence="3 5" id="KW-1133">Transmembrane helix</keyword>
<dbReference type="CDD" id="cd09323">
    <property type="entry name" value="TDT_SLAC1_like"/>
    <property type="match status" value="1"/>
</dbReference>
<feature type="transmembrane region" description="Helical" evidence="5">
    <location>
        <begin position="120"/>
        <end position="141"/>
    </location>
</feature>
<dbReference type="Gene3D" id="1.50.10.150">
    <property type="entry name" value="Voltage-dependent anion channel"/>
    <property type="match status" value="1"/>
</dbReference>
<feature type="transmembrane region" description="Helical" evidence="5">
    <location>
        <begin position="21"/>
        <end position="40"/>
    </location>
</feature>
<dbReference type="GO" id="GO:0046583">
    <property type="term" value="F:monoatomic cation efflux transmembrane transporter activity"/>
    <property type="evidence" value="ECO:0007669"/>
    <property type="project" value="TreeGrafter"/>
</dbReference>
<dbReference type="GO" id="GO:0005886">
    <property type="term" value="C:plasma membrane"/>
    <property type="evidence" value="ECO:0007669"/>
    <property type="project" value="TreeGrafter"/>
</dbReference>
<evidence type="ECO:0000313" key="6">
    <source>
        <dbReference type="EMBL" id="ATY83735.1"/>
    </source>
</evidence>
<feature type="transmembrane region" description="Helical" evidence="5">
    <location>
        <begin position="179"/>
        <end position="198"/>
    </location>
</feature>
<sequence length="331" mass="37525">MSATETAALSKVTGRPRGIRYFPVSLFASIMGFSGTTIAAMQIEPLLSFPPYLSRTLLALTTIFLVGQVFLLLYRLGVYPDEVRRDFDHPVRMNFFGAVSISFMLLAVAYGGPWPQVAEILWWIGAPLHMLITLAVIRKVIVQTHFEINHYNPAWFIPVVGNLVAPIAGVNCAPIEVNWFYFGTGMVMSVVYTTIFFYRIFFHRPLPVKLLPTFFILMAPPAVGFVSYFKLTGQLDPFGRTLYGFAFFIGLTLIVLLPLFYRLPFFLSWWAYLFPSAAITIATVAMYHGTGWAVYQYLAYSQMAVLLVLLVDFTLRTLRTVLRRELCVKED</sequence>
<name>A0A2K8N3E1_9BACL</name>
<dbReference type="InterPro" id="IPR038665">
    <property type="entry name" value="Voltage-dep_anion_channel_sf"/>
</dbReference>
<dbReference type="PANTHER" id="PTHR37955:SF1">
    <property type="entry name" value="DEP DOMAIN-CONTAINING PROTEIN"/>
    <property type="match status" value="1"/>
</dbReference>
<accession>A0A2K8N3E1</accession>
<feature type="transmembrane region" description="Helical" evidence="5">
    <location>
        <begin position="294"/>
        <end position="315"/>
    </location>
</feature>
<keyword evidence="7" id="KW-1185">Reference proteome</keyword>
<proteinExistence type="predicted"/>